<evidence type="ECO:0000256" key="5">
    <source>
        <dbReference type="HAMAP-Rule" id="MF_00724"/>
    </source>
</evidence>
<dbReference type="Proteomes" id="UP000078596">
    <property type="component" value="Chromosome"/>
</dbReference>
<dbReference type="OrthoDB" id="8909229at2"/>
<organism evidence="6 7">
    <name type="scientific">Halothiobacillus diazotrophicus</name>
    <dbReference type="NCBI Taxonomy" id="1860122"/>
    <lineage>
        <taxon>Bacteria</taxon>
        <taxon>Pseudomonadati</taxon>
        <taxon>Pseudomonadota</taxon>
        <taxon>Gammaproteobacteria</taxon>
        <taxon>Chromatiales</taxon>
        <taxon>Halothiobacillaceae</taxon>
        <taxon>Halothiobacillus</taxon>
    </lineage>
</organism>
<dbReference type="NCBIfam" id="TIGR00205">
    <property type="entry name" value="fliE"/>
    <property type="match status" value="1"/>
</dbReference>
<evidence type="ECO:0000256" key="4">
    <source>
        <dbReference type="ARBA" id="ARBA00023143"/>
    </source>
</evidence>
<sequence>MSSSMSVDQILSQMRVMRAEAQQRLSAPAPVAPPAGGDSFSTLLSQAVGQVNALQQTSGQLKTRFELGDPNVDLTQVMLAAQKASLGFNATLQVRNRLVQAYQDVMNMPI</sequence>
<gene>
    <name evidence="5" type="primary">fliE</name>
    <name evidence="6" type="ORF">A9404_11555</name>
</gene>
<dbReference type="PANTHER" id="PTHR34653">
    <property type="match status" value="1"/>
</dbReference>
<keyword evidence="6" id="KW-0969">Cilium</keyword>
<comment type="similarity">
    <text evidence="2 5">Belongs to the FliE family.</text>
</comment>
<dbReference type="PANTHER" id="PTHR34653:SF1">
    <property type="entry name" value="FLAGELLAR HOOK-BASAL BODY COMPLEX PROTEIN FLIE"/>
    <property type="match status" value="1"/>
</dbReference>
<comment type="subcellular location">
    <subcellularLocation>
        <location evidence="1 5">Bacterial flagellum basal body</location>
    </subcellularLocation>
</comment>
<dbReference type="GO" id="GO:0005198">
    <property type="term" value="F:structural molecule activity"/>
    <property type="evidence" value="ECO:0007669"/>
    <property type="project" value="UniProtKB-UniRule"/>
</dbReference>
<evidence type="ECO:0000256" key="1">
    <source>
        <dbReference type="ARBA" id="ARBA00004117"/>
    </source>
</evidence>
<dbReference type="GO" id="GO:0009425">
    <property type="term" value="C:bacterial-type flagellum basal body"/>
    <property type="evidence" value="ECO:0007669"/>
    <property type="project" value="UniProtKB-SubCell"/>
</dbReference>
<keyword evidence="4 5" id="KW-0975">Bacterial flagellum</keyword>
<dbReference type="GO" id="GO:0003774">
    <property type="term" value="F:cytoskeletal motor activity"/>
    <property type="evidence" value="ECO:0007669"/>
    <property type="project" value="InterPro"/>
</dbReference>
<evidence type="ECO:0000256" key="2">
    <source>
        <dbReference type="ARBA" id="ARBA00009272"/>
    </source>
</evidence>
<dbReference type="STRING" id="1860122.A9404_11555"/>
<proteinExistence type="inferred from homology"/>
<dbReference type="Pfam" id="PF02049">
    <property type="entry name" value="FliE"/>
    <property type="match status" value="1"/>
</dbReference>
<evidence type="ECO:0000256" key="3">
    <source>
        <dbReference type="ARBA" id="ARBA00018024"/>
    </source>
</evidence>
<name>A0A191ZJA9_9GAMM</name>
<reference evidence="6 7" key="1">
    <citation type="submission" date="2016-06" db="EMBL/GenBank/DDBJ databases">
        <title>Insight into the functional genes involving in sulfur oxidation in Pearl River water.</title>
        <authorList>
            <person name="Luo J."/>
            <person name="Tan X."/>
            <person name="Lin W."/>
        </authorList>
    </citation>
    <scope>NUCLEOTIDE SEQUENCE [LARGE SCALE GENOMIC DNA]</scope>
    <source>
        <strain evidence="6 7">LS2</strain>
    </source>
</reference>
<keyword evidence="6" id="KW-0282">Flagellum</keyword>
<keyword evidence="6" id="KW-0966">Cell projection</keyword>
<dbReference type="PRINTS" id="PR01006">
    <property type="entry name" value="FLGHOOKFLIE"/>
</dbReference>
<dbReference type="KEGG" id="haz:A9404_11555"/>
<dbReference type="EMBL" id="CP016027">
    <property type="protein sequence ID" value="ANJ67928.1"/>
    <property type="molecule type" value="Genomic_DNA"/>
</dbReference>
<dbReference type="GO" id="GO:0071973">
    <property type="term" value="P:bacterial-type flagellum-dependent cell motility"/>
    <property type="evidence" value="ECO:0007669"/>
    <property type="project" value="InterPro"/>
</dbReference>
<dbReference type="HAMAP" id="MF_00724">
    <property type="entry name" value="FliE"/>
    <property type="match status" value="1"/>
</dbReference>
<protein>
    <recommendedName>
        <fullName evidence="3 5">Flagellar hook-basal body complex protein FliE</fullName>
    </recommendedName>
</protein>
<dbReference type="AlphaFoldDB" id="A0A191ZJA9"/>
<keyword evidence="7" id="KW-1185">Reference proteome</keyword>
<accession>A0A191ZJA9</accession>
<dbReference type="RefSeq" id="WP_066101779.1">
    <property type="nucleotide sequence ID" value="NZ_CP016027.1"/>
</dbReference>
<evidence type="ECO:0000313" key="7">
    <source>
        <dbReference type="Proteomes" id="UP000078596"/>
    </source>
</evidence>
<dbReference type="InterPro" id="IPR001624">
    <property type="entry name" value="FliE"/>
</dbReference>
<evidence type="ECO:0000313" key="6">
    <source>
        <dbReference type="EMBL" id="ANJ67928.1"/>
    </source>
</evidence>